<dbReference type="EMBL" id="LR899544">
    <property type="protein sequence ID" value="CAD7240372.1"/>
    <property type="molecule type" value="Genomic_DNA"/>
</dbReference>
<evidence type="ECO:0000256" key="4">
    <source>
        <dbReference type="ARBA" id="ARBA00022989"/>
    </source>
</evidence>
<evidence type="ECO:0000256" key="5">
    <source>
        <dbReference type="ARBA" id="ARBA00023136"/>
    </source>
</evidence>
<evidence type="ECO:0000256" key="2">
    <source>
        <dbReference type="ARBA" id="ARBA00007168"/>
    </source>
</evidence>
<feature type="transmembrane region" description="Helical" evidence="6">
    <location>
        <begin position="300"/>
        <end position="323"/>
    </location>
</feature>
<feature type="transmembrane region" description="Helical" evidence="6">
    <location>
        <begin position="588"/>
        <end position="609"/>
    </location>
</feature>
<accession>A0A7R8WY75</accession>
<dbReference type="EMBL" id="CAJPEV010000027">
    <property type="protein sequence ID" value="CAG0879033.1"/>
    <property type="molecule type" value="Genomic_DNA"/>
</dbReference>
<feature type="transmembrane region" description="Helical" evidence="6">
    <location>
        <begin position="352"/>
        <end position="375"/>
    </location>
</feature>
<evidence type="ECO:0000256" key="1">
    <source>
        <dbReference type="ARBA" id="ARBA00004141"/>
    </source>
</evidence>
<feature type="transmembrane region" description="Helical" evidence="6">
    <location>
        <begin position="31"/>
        <end position="51"/>
    </location>
</feature>
<protein>
    <recommendedName>
        <fullName evidence="6">Choline transporter-like protein</fullName>
    </recommendedName>
</protein>
<proteinExistence type="inferred from homology"/>
<feature type="region of interest" description="Disordered" evidence="7">
    <location>
        <begin position="686"/>
        <end position="709"/>
    </location>
</feature>
<keyword evidence="4 6" id="KW-1133">Transmembrane helix</keyword>
<dbReference type="InterPro" id="IPR007603">
    <property type="entry name" value="Choline_transptr-like"/>
</dbReference>
<organism evidence="8">
    <name type="scientific">Darwinula stevensoni</name>
    <dbReference type="NCBI Taxonomy" id="69355"/>
    <lineage>
        <taxon>Eukaryota</taxon>
        <taxon>Metazoa</taxon>
        <taxon>Ecdysozoa</taxon>
        <taxon>Arthropoda</taxon>
        <taxon>Crustacea</taxon>
        <taxon>Oligostraca</taxon>
        <taxon>Ostracoda</taxon>
        <taxon>Podocopa</taxon>
        <taxon>Podocopida</taxon>
        <taxon>Darwinulocopina</taxon>
        <taxon>Darwinuloidea</taxon>
        <taxon>Darwinulidae</taxon>
        <taxon>Darwinula</taxon>
    </lineage>
</organism>
<evidence type="ECO:0000313" key="8">
    <source>
        <dbReference type="EMBL" id="CAD7240372.1"/>
    </source>
</evidence>
<feature type="transmembrane region" description="Helical" evidence="6">
    <location>
        <begin position="232"/>
        <end position="249"/>
    </location>
</feature>
<feature type="transmembrane region" description="Helical" evidence="6">
    <location>
        <begin position="433"/>
        <end position="466"/>
    </location>
</feature>
<evidence type="ECO:0000313" key="9">
    <source>
        <dbReference type="Proteomes" id="UP000677054"/>
    </source>
</evidence>
<keyword evidence="9" id="KW-1185">Reference proteome</keyword>
<feature type="compositionally biased region" description="Basic and acidic residues" evidence="7">
    <location>
        <begin position="697"/>
        <end position="709"/>
    </location>
</feature>
<comment type="similarity">
    <text evidence="2 6">Belongs to the CTL (choline transporter-like) family.</text>
</comment>
<gene>
    <name evidence="8" type="ORF">DSTB1V02_LOCUS396</name>
</gene>
<evidence type="ECO:0000256" key="3">
    <source>
        <dbReference type="ARBA" id="ARBA00022692"/>
    </source>
</evidence>
<dbReference type="PANTHER" id="PTHR12385:SF12">
    <property type="entry name" value="CHOLINE TRANSPORTER-LIKE PROTEIN"/>
    <property type="match status" value="1"/>
</dbReference>
<dbReference type="OrthoDB" id="420519at2759"/>
<feature type="transmembrane region" description="Helical" evidence="6">
    <location>
        <begin position="486"/>
        <end position="509"/>
    </location>
</feature>
<dbReference type="PANTHER" id="PTHR12385">
    <property type="entry name" value="CHOLINE TRANSPORTER-LIKE (SLC FAMILY 44)"/>
    <property type="match status" value="1"/>
</dbReference>
<comment type="subcellular location">
    <subcellularLocation>
        <location evidence="6">Cell membrane</location>
        <topology evidence="6">Multi-pass membrane protein</topology>
    </subcellularLocation>
    <subcellularLocation>
        <location evidence="1">Membrane</location>
        <topology evidence="1">Multi-pass membrane protein</topology>
    </subcellularLocation>
</comment>
<evidence type="ECO:0000256" key="6">
    <source>
        <dbReference type="RuleBase" id="RU368066"/>
    </source>
</evidence>
<keyword evidence="5 6" id="KW-0472">Membrane</keyword>
<dbReference type="AlphaFoldDB" id="A0A7R8WY75"/>
<comment type="function">
    <text evidence="6">Choline transporter.</text>
</comment>
<dbReference type="Proteomes" id="UP000677054">
    <property type="component" value="Unassembled WGS sequence"/>
</dbReference>
<evidence type="ECO:0000256" key="7">
    <source>
        <dbReference type="SAM" id="MobiDB-lite"/>
    </source>
</evidence>
<feature type="transmembrane region" description="Helical" evidence="6">
    <location>
        <begin position="615"/>
        <end position="640"/>
    </location>
</feature>
<sequence>MEGCCGKVSSPEERRPKPWTVDRKCTDLPCLVVFIVFLFILIFISAFALVYGNPLRLVNGYDSFGNTCGTTNEILGNLSYSGMDMTDHPYVFYFDMTDLYHSLRICVKECPGERLDSLQDILSFYNETGSLLCRYDYNSYYVHPDSSLNITIPLTSPLGPCPPPPIYASSPVLNRCVPKRAQGVSADIIYNLYGYLNSIHPLQQIISDLYSSWREILGLVFFSVGEPCPSNLYTIIVISFIMVYLIYVLTALVAWIFMATVSIAAIVLTSLLWWTYGSIKAELDITPPVEILVEMAENETAFLTLAILSTIATVILVLVMIVLRRRVALVVHLFWEASACLRDVPLLFIQPLWTFLTLLLFFLYWTAVMIALSTANHAQKEDVMREIHNAPSNLSHSILRTMDSGETSVLDEATALQKEFSLMKFVDPLWIQYFWWFHVLALIWISEFILACQQMVIAGTVAQWYFYRDKGGVRCMVCRATRRLVVYHLGSVALGSFVITLFKLPRLFLAWLKRQLKKQEGLCIVEWALKCCHGCFYCLEKFIKYLNHNAYTVIALEGVDFCPAARTAFGTLASNALQVAAINSVGDFILFLGKVTVTAVTGLVALLIMKGDSQLHYYAVPLVVTCLFAYFIAHCVFSVYEMVIDTLFLCFCEDYNTNDGTDGREFHSPQTLFRFMTIDAPDSLQQERHNHNTKSPGNRETRRLDPSVM</sequence>
<feature type="transmembrane region" description="Helical" evidence="6">
    <location>
        <begin position="255"/>
        <end position="279"/>
    </location>
</feature>
<dbReference type="GO" id="GO:0022857">
    <property type="term" value="F:transmembrane transporter activity"/>
    <property type="evidence" value="ECO:0007669"/>
    <property type="project" value="UniProtKB-UniRule"/>
</dbReference>
<reference evidence="8" key="1">
    <citation type="submission" date="2020-11" db="EMBL/GenBank/DDBJ databases">
        <authorList>
            <person name="Tran Van P."/>
        </authorList>
    </citation>
    <scope>NUCLEOTIDE SEQUENCE</scope>
</reference>
<keyword evidence="3 6" id="KW-0812">Transmembrane</keyword>
<dbReference type="GO" id="GO:0005886">
    <property type="term" value="C:plasma membrane"/>
    <property type="evidence" value="ECO:0007669"/>
    <property type="project" value="UniProtKB-SubCell"/>
</dbReference>
<dbReference type="Pfam" id="PF04515">
    <property type="entry name" value="Choline_transpo"/>
    <property type="match status" value="1"/>
</dbReference>
<name>A0A7R8WY75_9CRUS</name>